<dbReference type="PANTHER" id="PTHR48051:SF1">
    <property type="entry name" value="RAS SUPPRESSOR PROTEIN 1"/>
    <property type="match status" value="1"/>
</dbReference>
<organism evidence="4 5">
    <name type="scientific">Rhodosorus marinus</name>
    <dbReference type="NCBI Taxonomy" id="101924"/>
    <lineage>
        <taxon>Eukaryota</taxon>
        <taxon>Rhodophyta</taxon>
        <taxon>Stylonematophyceae</taxon>
        <taxon>Stylonematales</taxon>
        <taxon>Stylonemataceae</taxon>
        <taxon>Rhodosorus</taxon>
    </lineage>
</organism>
<proteinExistence type="predicted"/>
<dbReference type="SUPFAM" id="SSF52047">
    <property type="entry name" value="RNI-like"/>
    <property type="match status" value="1"/>
</dbReference>
<evidence type="ECO:0000256" key="1">
    <source>
        <dbReference type="ARBA" id="ARBA00022614"/>
    </source>
</evidence>
<evidence type="ECO:0000256" key="2">
    <source>
        <dbReference type="ARBA" id="ARBA00022737"/>
    </source>
</evidence>
<dbReference type="InterPro" id="IPR050216">
    <property type="entry name" value="LRR_domain-containing"/>
</dbReference>
<dbReference type="GO" id="GO:0005737">
    <property type="term" value="C:cytoplasm"/>
    <property type="evidence" value="ECO:0007669"/>
    <property type="project" value="TreeGrafter"/>
</dbReference>
<dbReference type="EMBL" id="JAMWBK010000003">
    <property type="protein sequence ID" value="KAJ8907218.1"/>
    <property type="molecule type" value="Genomic_DNA"/>
</dbReference>
<name>A0AAV8UX96_9RHOD</name>
<dbReference type="AlphaFoldDB" id="A0AAV8UX96"/>
<dbReference type="InterPro" id="IPR032675">
    <property type="entry name" value="LRR_dom_sf"/>
</dbReference>
<protein>
    <recommendedName>
        <fullName evidence="3">Disease resistance R13L4/SHOC-2-like LRR domain-containing protein</fullName>
    </recommendedName>
</protein>
<dbReference type="Proteomes" id="UP001157974">
    <property type="component" value="Unassembled WGS sequence"/>
</dbReference>
<dbReference type="Pfam" id="PF13855">
    <property type="entry name" value="LRR_8"/>
    <property type="match status" value="1"/>
</dbReference>
<reference evidence="4 5" key="1">
    <citation type="journal article" date="2023" name="Nat. Commun.">
        <title>Origin of minicircular mitochondrial genomes in red algae.</title>
        <authorList>
            <person name="Lee Y."/>
            <person name="Cho C.H."/>
            <person name="Lee Y.M."/>
            <person name="Park S.I."/>
            <person name="Yang J.H."/>
            <person name="West J.A."/>
            <person name="Bhattacharya D."/>
            <person name="Yoon H.S."/>
        </authorList>
    </citation>
    <scope>NUCLEOTIDE SEQUENCE [LARGE SCALE GENOMIC DNA]</scope>
    <source>
        <strain evidence="4 5">CCMP1338</strain>
        <tissue evidence="4">Whole cell</tissue>
    </source>
</reference>
<dbReference type="SMART" id="SM00369">
    <property type="entry name" value="LRR_TYP"/>
    <property type="match status" value="6"/>
</dbReference>
<evidence type="ECO:0000313" key="4">
    <source>
        <dbReference type="EMBL" id="KAJ8907218.1"/>
    </source>
</evidence>
<dbReference type="Pfam" id="PF23598">
    <property type="entry name" value="LRR_14"/>
    <property type="match status" value="1"/>
</dbReference>
<keyword evidence="1" id="KW-0433">Leucine-rich repeat</keyword>
<dbReference type="SMART" id="SM00364">
    <property type="entry name" value="LRR_BAC"/>
    <property type="match status" value="4"/>
</dbReference>
<comment type="caution">
    <text evidence="4">The sequence shown here is derived from an EMBL/GenBank/DDBJ whole genome shotgun (WGS) entry which is preliminary data.</text>
</comment>
<dbReference type="InterPro" id="IPR055414">
    <property type="entry name" value="LRR_R13L4/SHOC2-like"/>
</dbReference>
<gene>
    <name evidence="4" type="ORF">NDN08_003699</name>
</gene>
<dbReference type="InterPro" id="IPR003591">
    <property type="entry name" value="Leu-rich_rpt_typical-subtyp"/>
</dbReference>
<sequence length="353" mass="39324">MSETFIEALKRKEKEFGEFRHGSLDVSELDLGIGFSEFLREALGIPGREDVDCVLASSNGLQEQHIAEGIFPESVSKLDLSDNRFGRVPRTVLRLHNLKELTLANNNREENGLIDTLCDSEFPNLLSLDISGNCIQALPENFSKAFPRLRSLSAARNKLTSLPATVGRLELEELFLSGNPLGPQLPTIITELRSLKSLGLASCQIELLHEELENLEQLRSLALMMNDFGDFPNIVTRLKSLRRLDLSRTNLKQIPEEISELTSLEEIYIAGNELKELPVTMGTMTSLKKLDISNNGSIIAIPPGFTELRLEHLAYDSAIEASPASANERGAKMSVAQYYRNRRIIKPFSCSII</sequence>
<dbReference type="PANTHER" id="PTHR48051">
    <property type="match status" value="1"/>
</dbReference>
<feature type="domain" description="Disease resistance R13L4/SHOC-2-like LRR" evidence="3">
    <location>
        <begin position="235"/>
        <end position="318"/>
    </location>
</feature>
<accession>A0AAV8UX96</accession>
<evidence type="ECO:0000259" key="3">
    <source>
        <dbReference type="Pfam" id="PF23598"/>
    </source>
</evidence>
<keyword evidence="2" id="KW-0677">Repeat</keyword>
<evidence type="ECO:0000313" key="5">
    <source>
        <dbReference type="Proteomes" id="UP001157974"/>
    </source>
</evidence>
<dbReference type="InterPro" id="IPR001611">
    <property type="entry name" value="Leu-rich_rpt"/>
</dbReference>
<keyword evidence="5" id="KW-1185">Reference proteome</keyword>
<dbReference type="Gene3D" id="3.80.10.10">
    <property type="entry name" value="Ribonuclease Inhibitor"/>
    <property type="match status" value="1"/>
</dbReference>